<feature type="compositionally biased region" description="Pro residues" evidence="1">
    <location>
        <begin position="21"/>
        <end position="44"/>
    </location>
</feature>
<name>A0A919GIL4_9ACTN</name>
<protein>
    <submittedName>
        <fullName evidence="2">Uncharacterized protein</fullName>
    </submittedName>
</protein>
<evidence type="ECO:0000313" key="3">
    <source>
        <dbReference type="Proteomes" id="UP000603708"/>
    </source>
</evidence>
<gene>
    <name evidence="2" type="ORF">GCM10018793_51600</name>
</gene>
<comment type="caution">
    <text evidence="2">The sequence shown here is derived from an EMBL/GenBank/DDBJ whole genome shotgun (WGS) entry which is preliminary data.</text>
</comment>
<accession>A0A919GIL4</accession>
<dbReference type="Proteomes" id="UP000603708">
    <property type="component" value="Unassembled WGS sequence"/>
</dbReference>
<sequence>MRSGDCPVVRDGSADDGVAPLPKPEPNPEPEPRDLPPLPVPSYGPPRPVPVLLFEKDTETAAVLTLRFPSEKGEPRKLMGNPPFRAAALSGPHHRRGVCDSYGSATVGAPGR</sequence>
<dbReference type="EMBL" id="BNCD01000017">
    <property type="protein sequence ID" value="GHH85067.1"/>
    <property type="molecule type" value="Genomic_DNA"/>
</dbReference>
<evidence type="ECO:0000256" key="1">
    <source>
        <dbReference type="SAM" id="MobiDB-lite"/>
    </source>
</evidence>
<feature type="region of interest" description="Disordered" evidence="1">
    <location>
        <begin position="1"/>
        <end position="44"/>
    </location>
</feature>
<keyword evidence="3" id="KW-1185">Reference proteome</keyword>
<dbReference type="AlphaFoldDB" id="A0A919GIL4"/>
<evidence type="ECO:0000313" key="2">
    <source>
        <dbReference type="EMBL" id="GHH85067.1"/>
    </source>
</evidence>
<reference evidence="2" key="1">
    <citation type="journal article" date="2014" name="Int. J. Syst. Evol. Microbiol.">
        <title>Complete genome sequence of Corynebacterium casei LMG S-19264T (=DSM 44701T), isolated from a smear-ripened cheese.</title>
        <authorList>
            <consortium name="US DOE Joint Genome Institute (JGI-PGF)"/>
            <person name="Walter F."/>
            <person name="Albersmeier A."/>
            <person name="Kalinowski J."/>
            <person name="Ruckert C."/>
        </authorList>
    </citation>
    <scope>NUCLEOTIDE SEQUENCE</scope>
    <source>
        <strain evidence="2">JCM 5069</strain>
    </source>
</reference>
<reference evidence="2" key="2">
    <citation type="submission" date="2020-09" db="EMBL/GenBank/DDBJ databases">
        <authorList>
            <person name="Sun Q."/>
            <person name="Ohkuma M."/>
        </authorList>
    </citation>
    <scope>NUCLEOTIDE SEQUENCE</scope>
    <source>
        <strain evidence="2">JCM 5069</strain>
    </source>
</reference>
<organism evidence="2 3">
    <name type="scientific">Streptomyces sulfonofaciens</name>
    <dbReference type="NCBI Taxonomy" id="68272"/>
    <lineage>
        <taxon>Bacteria</taxon>
        <taxon>Bacillati</taxon>
        <taxon>Actinomycetota</taxon>
        <taxon>Actinomycetes</taxon>
        <taxon>Kitasatosporales</taxon>
        <taxon>Streptomycetaceae</taxon>
        <taxon>Streptomyces</taxon>
    </lineage>
</organism>
<proteinExistence type="predicted"/>